<gene>
    <name evidence="6" type="ORF">LTR36_010115</name>
</gene>
<comment type="caution">
    <text evidence="6">The sequence shown here is derived from an EMBL/GenBank/DDBJ whole genome shotgun (WGS) entry which is preliminary data.</text>
</comment>
<evidence type="ECO:0000256" key="4">
    <source>
        <dbReference type="ARBA" id="ARBA00023136"/>
    </source>
</evidence>
<feature type="transmembrane region" description="Helical" evidence="5">
    <location>
        <begin position="35"/>
        <end position="54"/>
    </location>
</feature>
<feature type="transmembrane region" description="Helical" evidence="5">
    <location>
        <begin position="221"/>
        <end position="242"/>
    </location>
</feature>
<feature type="transmembrane region" description="Helical" evidence="5">
    <location>
        <begin position="178"/>
        <end position="200"/>
    </location>
</feature>
<dbReference type="PANTHER" id="PTHR31465">
    <property type="entry name" value="PROTEIN RTA1-RELATED"/>
    <property type="match status" value="1"/>
</dbReference>
<evidence type="ECO:0000313" key="6">
    <source>
        <dbReference type="EMBL" id="KAK4548245.1"/>
    </source>
</evidence>
<keyword evidence="7" id="KW-1185">Reference proteome</keyword>
<feature type="transmembrane region" description="Helical" evidence="5">
    <location>
        <begin position="138"/>
        <end position="158"/>
    </location>
</feature>
<proteinExistence type="predicted"/>
<dbReference type="EMBL" id="JAVFHQ010000008">
    <property type="protein sequence ID" value="KAK4548245.1"/>
    <property type="molecule type" value="Genomic_DNA"/>
</dbReference>
<keyword evidence="4 5" id="KW-0472">Membrane</keyword>
<keyword evidence="2 5" id="KW-0812">Transmembrane</keyword>
<sequence length="310" mass="34030">MDAFAHILARGNENGDCTQSTCPVSESIYGYRPDLGATIFFLVVFTLSGSIYIWQGVRTKTWVFSIAMVLGSMSEAMGYVAKLLLWKDPFSDPGFKMSVVLLTFAPAFYAAGVYYTLKHICLTFGANFSRLRPANYTKIFITCDIFSISLQAAGGALASASTTDSILTAGQDVMIAGLAFQVLTLVVFGMFAADYGYAIYRNRAQLNPATVELRRSLRFRLFIIALWVAYFAILIRCAYRVAELAGGWIDNPILRAQGLFIGLDSVPIALAALILNIWHPGWCFPKEQQDVSHQTEKLASVASSDAEAQI</sequence>
<dbReference type="PANTHER" id="PTHR31465:SF8">
    <property type="entry name" value="DOMAIN PROTEIN, PUTATIVE (AFU_ORTHOLOGUE AFUA_6G14140)-RELATED"/>
    <property type="match status" value="1"/>
</dbReference>
<feature type="transmembrane region" description="Helical" evidence="5">
    <location>
        <begin position="254"/>
        <end position="278"/>
    </location>
</feature>
<keyword evidence="3 5" id="KW-1133">Transmembrane helix</keyword>
<evidence type="ECO:0000256" key="3">
    <source>
        <dbReference type="ARBA" id="ARBA00022989"/>
    </source>
</evidence>
<evidence type="ECO:0000313" key="7">
    <source>
        <dbReference type="Proteomes" id="UP001324427"/>
    </source>
</evidence>
<evidence type="ECO:0008006" key="8">
    <source>
        <dbReference type="Google" id="ProtNLM"/>
    </source>
</evidence>
<name>A0AAV9JRZ9_9PEZI</name>
<accession>A0AAV9JRZ9</accession>
<evidence type="ECO:0000256" key="5">
    <source>
        <dbReference type="SAM" id="Phobius"/>
    </source>
</evidence>
<dbReference type="Proteomes" id="UP001324427">
    <property type="component" value="Unassembled WGS sequence"/>
</dbReference>
<evidence type="ECO:0000256" key="1">
    <source>
        <dbReference type="ARBA" id="ARBA00004141"/>
    </source>
</evidence>
<dbReference type="InterPro" id="IPR007568">
    <property type="entry name" value="RTA1"/>
</dbReference>
<organism evidence="6 7">
    <name type="scientific">Oleoguttula mirabilis</name>
    <dbReference type="NCBI Taxonomy" id="1507867"/>
    <lineage>
        <taxon>Eukaryota</taxon>
        <taxon>Fungi</taxon>
        <taxon>Dikarya</taxon>
        <taxon>Ascomycota</taxon>
        <taxon>Pezizomycotina</taxon>
        <taxon>Dothideomycetes</taxon>
        <taxon>Dothideomycetidae</taxon>
        <taxon>Mycosphaerellales</taxon>
        <taxon>Teratosphaeriaceae</taxon>
        <taxon>Oleoguttula</taxon>
    </lineage>
</organism>
<dbReference type="GO" id="GO:0000324">
    <property type="term" value="C:fungal-type vacuole"/>
    <property type="evidence" value="ECO:0007669"/>
    <property type="project" value="TreeGrafter"/>
</dbReference>
<reference evidence="6 7" key="1">
    <citation type="submission" date="2021-11" db="EMBL/GenBank/DDBJ databases">
        <title>Black yeast isolated from Biological Soil Crust.</title>
        <authorList>
            <person name="Kurbessoian T."/>
        </authorList>
    </citation>
    <scope>NUCLEOTIDE SEQUENCE [LARGE SCALE GENOMIC DNA]</scope>
    <source>
        <strain evidence="6 7">CCFEE 5522</strain>
    </source>
</reference>
<dbReference type="Pfam" id="PF04479">
    <property type="entry name" value="RTA1"/>
    <property type="match status" value="1"/>
</dbReference>
<evidence type="ECO:0000256" key="2">
    <source>
        <dbReference type="ARBA" id="ARBA00022692"/>
    </source>
</evidence>
<dbReference type="GO" id="GO:0005886">
    <property type="term" value="C:plasma membrane"/>
    <property type="evidence" value="ECO:0007669"/>
    <property type="project" value="TreeGrafter"/>
</dbReference>
<dbReference type="AlphaFoldDB" id="A0AAV9JRZ9"/>
<protein>
    <recommendedName>
        <fullName evidence="8">RTA1-domain-containing protein</fullName>
    </recommendedName>
</protein>
<feature type="transmembrane region" description="Helical" evidence="5">
    <location>
        <begin position="97"/>
        <end position="117"/>
    </location>
</feature>
<feature type="transmembrane region" description="Helical" evidence="5">
    <location>
        <begin position="61"/>
        <end position="85"/>
    </location>
</feature>
<comment type="subcellular location">
    <subcellularLocation>
        <location evidence="1">Membrane</location>
        <topology evidence="1">Multi-pass membrane protein</topology>
    </subcellularLocation>
</comment>